<evidence type="ECO:0000313" key="2">
    <source>
        <dbReference type="Proteomes" id="UP000076532"/>
    </source>
</evidence>
<gene>
    <name evidence="1" type="ORF">FIBSPDRAFT_175547</name>
</gene>
<dbReference type="EMBL" id="KV417657">
    <property type="protein sequence ID" value="KZP11827.1"/>
    <property type="molecule type" value="Genomic_DNA"/>
</dbReference>
<dbReference type="Proteomes" id="UP000076532">
    <property type="component" value="Unassembled WGS sequence"/>
</dbReference>
<protein>
    <submittedName>
        <fullName evidence="1">Uncharacterized protein</fullName>
    </submittedName>
</protein>
<evidence type="ECO:0000313" key="1">
    <source>
        <dbReference type="EMBL" id="KZP11827.1"/>
    </source>
</evidence>
<name>A0A166APG7_9AGAM</name>
<proteinExistence type="predicted"/>
<accession>A0A166APG7</accession>
<sequence length="88" mass="10081">MLTCNFPFADTNAKTKQSRRTSLPFNALACIAYSPFSWMLDLGLLALSRSLFLSNTYSIHIRNPSLSSRSRLFVLSDIYRNLSWMLLN</sequence>
<dbReference type="AlphaFoldDB" id="A0A166APG7"/>
<reference evidence="1 2" key="1">
    <citation type="journal article" date="2016" name="Mol. Biol. Evol.">
        <title>Comparative Genomics of Early-Diverging Mushroom-Forming Fungi Provides Insights into the Origins of Lignocellulose Decay Capabilities.</title>
        <authorList>
            <person name="Nagy L.G."/>
            <person name="Riley R."/>
            <person name="Tritt A."/>
            <person name="Adam C."/>
            <person name="Daum C."/>
            <person name="Floudas D."/>
            <person name="Sun H."/>
            <person name="Yadav J.S."/>
            <person name="Pangilinan J."/>
            <person name="Larsson K.H."/>
            <person name="Matsuura K."/>
            <person name="Barry K."/>
            <person name="Labutti K."/>
            <person name="Kuo R."/>
            <person name="Ohm R.A."/>
            <person name="Bhattacharya S.S."/>
            <person name="Shirouzu T."/>
            <person name="Yoshinaga Y."/>
            <person name="Martin F.M."/>
            <person name="Grigoriev I.V."/>
            <person name="Hibbett D.S."/>
        </authorList>
    </citation>
    <scope>NUCLEOTIDE SEQUENCE [LARGE SCALE GENOMIC DNA]</scope>
    <source>
        <strain evidence="1 2">CBS 109695</strain>
    </source>
</reference>
<keyword evidence="2" id="KW-1185">Reference proteome</keyword>
<organism evidence="1 2">
    <name type="scientific">Athelia psychrophila</name>
    <dbReference type="NCBI Taxonomy" id="1759441"/>
    <lineage>
        <taxon>Eukaryota</taxon>
        <taxon>Fungi</taxon>
        <taxon>Dikarya</taxon>
        <taxon>Basidiomycota</taxon>
        <taxon>Agaricomycotina</taxon>
        <taxon>Agaricomycetes</taxon>
        <taxon>Agaricomycetidae</taxon>
        <taxon>Atheliales</taxon>
        <taxon>Atheliaceae</taxon>
        <taxon>Athelia</taxon>
    </lineage>
</organism>